<keyword evidence="3" id="KW-1185">Reference proteome</keyword>
<dbReference type="HOGENOM" id="CLU_1755090_0_0_5"/>
<dbReference type="EMBL" id="GL883078">
    <property type="protein sequence ID" value="EGF91159.1"/>
    <property type="molecule type" value="Genomic_DNA"/>
</dbReference>
<name>F4QPA1_9CAUL</name>
<reference evidence="3" key="1">
    <citation type="submission" date="2011-03" db="EMBL/GenBank/DDBJ databases">
        <title>Draft genome sequence of Brevundimonas diminuta.</title>
        <authorList>
            <person name="Brown P.J.B."/>
            <person name="Buechlein A."/>
            <person name="Hemmerich C."/>
            <person name="Brun Y.V."/>
        </authorList>
    </citation>
    <scope>NUCLEOTIDE SEQUENCE [LARGE SCALE GENOMIC DNA]</scope>
    <source>
        <strain evidence="3">C19</strain>
    </source>
</reference>
<evidence type="ECO:0000313" key="2">
    <source>
        <dbReference type="EMBL" id="EGF91159.1"/>
    </source>
</evidence>
<dbReference type="STRING" id="715226.ABI_25730"/>
<evidence type="ECO:0000256" key="1">
    <source>
        <dbReference type="SAM" id="SignalP"/>
    </source>
</evidence>
<proteinExistence type="predicted"/>
<dbReference type="AlphaFoldDB" id="F4QPA1"/>
<sequence length="155" mass="16660">MLGDIMKTFVAVSLWAALASGAHAAPAFTIDDLSPGEGIASECYVVLWRSSAKTQNGVRPAVLESDGERAYVKVDGEVYPLRPVGQYTYESAALRSQDQLPAVKVAAQLKTIRTDITDEGVEVRDLKGEMQVTYGGRHQTIKVLGEYACVASAPQ</sequence>
<keyword evidence="1" id="KW-0732">Signal</keyword>
<organism evidence="2 3">
    <name type="scientific">Asticcacaulis biprosthecium C19</name>
    <dbReference type="NCBI Taxonomy" id="715226"/>
    <lineage>
        <taxon>Bacteria</taxon>
        <taxon>Pseudomonadati</taxon>
        <taxon>Pseudomonadota</taxon>
        <taxon>Alphaproteobacteria</taxon>
        <taxon>Caulobacterales</taxon>
        <taxon>Caulobacteraceae</taxon>
        <taxon>Asticcacaulis</taxon>
    </lineage>
</organism>
<protein>
    <submittedName>
        <fullName evidence="2">Uncharacterized protein</fullName>
    </submittedName>
</protein>
<feature type="signal peptide" evidence="1">
    <location>
        <begin position="1"/>
        <end position="24"/>
    </location>
</feature>
<dbReference type="Proteomes" id="UP000006512">
    <property type="component" value="Unassembled WGS sequence"/>
</dbReference>
<gene>
    <name evidence="2" type="ORF">ABI_25730</name>
</gene>
<feature type="chain" id="PRO_5003314296" evidence="1">
    <location>
        <begin position="25"/>
        <end position="155"/>
    </location>
</feature>
<accession>F4QPA1</accession>
<evidence type="ECO:0000313" key="3">
    <source>
        <dbReference type="Proteomes" id="UP000006512"/>
    </source>
</evidence>